<dbReference type="AlphaFoldDB" id="A0A843UBD2"/>
<dbReference type="CDD" id="cd00143">
    <property type="entry name" value="PP2Cc"/>
    <property type="match status" value="1"/>
</dbReference>
<dbReference type="Gene3D" id="3.60.40.10">
    <property type="entry name" value="PPM-type phosphatase domain"/>
    <property type="match status" value="1"/>
</dbReference>
<dbReference type="EC" id="3.1.3.16" evidence="4"/>
<dbReference type="SMART" id="SM00332">
    <property type="entry name" value="PP2Cc"/>
    <property type="match status" value="1"/>
</dbReference>
<sequence length="477" mass="50684">MPDTCLNMSNDSGLPEECREARRRRKGLRRITAISADAVPPQPSRGQSGTHKRRREGPDGDPGGGTRFRPVGSHSWTRPPLLSLVSSSSSSSSSRTASSSGMPEAPVAPSSSRRVDAVDSPPEFGSVSLAGRSREMEDAVSLHPGFFSPGADGASPLHFFAVFDGHGGTHVSELCKERMHIFLAEELQQVESEHGGGRFTVDVLSAVMTRCFRRMDELALAACACGSVGEPPCGCDQAGLSSQIVGSTAVVVVVDGDRVLVANCGDSRAVLSRGGRAVPLSSDHKPDRPDELARIEAAGGRVIFVNGARVLGILAMSRALGVPKKGCASESNEQLCIAFIACYVVMALGSEFVALQRYNLSRDKYLKPVVIAEPEISITERTPEDEFLIIASDGLWDVLSNELACDVARRCLQDGSQHANAVGLDVVEGSGGDAAIEQQEAPESYCSVAATLLTRLALGRNSRDNISVIVVDLRRCW</sequence>
<dbReference type="Proteomes" id="UP000652761">
    <property type="component" value="Unassembled WGS sequence"/>
</dbReference>
<dbReference type="OrthoDB" id="10264738at2759"/>
<evidence type="ECO:0000313" key="16">
    <source>
        <dbReference type="Proteomes" id="UP000652761"/>
    </source>
</evidence>
<feature type="domain" description="PPM-type phosphatase" evidence="14">
    <location>
        <begin position="123"/>
        <end position="473"/>
    </location>
</feature>
<dbReference type="GO" id="GO:0004722">
    <property type="term" value="F:protein serine/threonine phosphatase activity"/>
    <property type="evidence" value="ECO:0007669"/>
    <property type="project" value="UniProtKB-EC"/>
</dbReference>
<evidence type="ECO:0000256" key="6">
    <source>
        <dbReference type="ARBA" id="ARBA00022801"/>
    </source>
</evidence>
<dbReference type="InterPro" id="IPR001932">
    <property type="entry name" value="PPM-type_phosphatase-like_dom"/>
</dbReference>
<evidence type="ECO:0000256" key="1">
    <source>
        <dbReference type="ARBA" id="ARBA00001936"/>
    </source>
</evidence>
<protein>
    <recommendedName>
        <fullName evidence="4">protein-serine/threonine phosphatase</fullName>
        <ecNumber evidence="4">3.1.3.16</ecNumber>
    </recommendedName>
</protein>
<evidence type="ECO:0000313" key="15">
    <source>
        <dbReference type="EMBL" id="MQL77489.1"/>
    </source>
</evidence>
<dbReference type="SUPFAM" id="SSF81606">
    <property type="entry name" value="PP2C-like"/>
    <property type="match status" value="1"/>
</dbReference>
<proteinExistence type="inferred from homology"/>
<evidence type="ECO:0000256" key="2">
    <source>
        <dbReference type="ARBA" id="ARBA00001946"/>
    </source>
</evidence>
<evidence type="ECO:0000256" key="4">
    <source>
        <dbReference type="ARBA" id="ARBA00013081"/>
    </source>
</evidence>
<feature type="compositionally biased region" description="Low complexity" evidence="13">
    <location>
        <begin position="81"/>
        <end position="100"/>
    </location>
</feature>
<comment type="catalytic activity">
    <reaction evidence="10">
        <text>O-phospho-L-seryl-[protein] + H2O = L-seryl-[protein] + phosphate</text>
        <dbReference type="Rhea" id="RHEA:20629"/>
        <dbReference type="Rhea" id="RHEA-COMP:9863"/>
        <dbReference type="Rhea" id="RHEA-COMP:11604"/>
        <dbReference type="ChEBI" id="CHEBI:15377"/>
        <dbReference type="ChEBI" id="CHEBI:29999"/>
        <dbReference type="ChEBI" id="CHEBI:43474"/>
        <dbReference type="ChEBI" id="CHEBI:83421"/>
        <dbReference type="EC" id="3.1.3.16"/>
    </reaction>
</comment>
<comment type="catalytic activity">
    <reaction evidence="11">
        <text>O-phospho-L-threonyl-[protein] + H2O = L-threonyl-[protein] + phosphate</text>
        <dbReference type="Rhea" id="RHEA:47004"/>
        <dbReference type="Rhea" id="RHEA-COMP:11060"/>
        <dbReference type="Rhea" id="RHEA-COMP:11605"/>
        <dbReference type="ChEBI" id="CHEBI:15377"/>
        <dbReference type="ChEBI" id="CHEBI:30013"/>
        <dbReference type="ChEBI" id="CHEBI:43474"/>
        <dbReference type="ChEBI" id="CHEBI:61977"/>
        <dbReference type="EC" id="3.1.3.16"/>
    </reaction>
</comment>
<dbReference type="EMBL" id="NMUH01000351">
    <property type="protein sequence ID" value="MQL77489.1"/>
    <property type="molecule type" value="Genomic_DNA"/>
</dbReference>
<evidence type="ECO:0000256" key="10">
    <source>
        <dbReference type="ARBA" id="ARBA00047761"/>
    </source>
</evidence>
<evidence type="ECO:0000256" key="11">
    <source>
        <dbReference type="ARBA" id="ARBA00048336"/>
    </source>
</evidence>
<keyword evidence="5" id="KW-0479">Metal-binding</keyword>
<name>A0A843UBD2_COLES</name>
<dbReference type="PROSITE" id="PS51746">
    <property type="entry name" value="PPM_2"/>
    <property type="match status" value="1"/>
</dbReference>
<dbReference type="InterPro" id="IPR036457">
    <property type="entry name" value="PPM-type-like_dom_sf"/>
</dbReference>
<feature type="region of interest" description="Disordered" evidence="13">
    <location>
        <begin position="1"/>
        <end position="130"/>
    </location>
</feature>
<dbReference type="InterPro" id="IPR015655">
    <property type="entry name" value="PP2C"/>
</dbReference>
<dbReference type="InterPro" id="IPR000222">
    <property type="entry name" value="PP2C_BS"/>
</dbReference>
<evidence type="ECO:0000259" key="14">
    <source>
        <dbReference type="PROSITE" id="PS51746"/>
    </source>
</evidence>
<comment type="cofactor">
    <cofactor evidence="2">
        <name>Mg(2+)</name>
        <dbReference type="ChEBI" id="CHEBI:18420"/>
    </cofactor>
</comment>
<accession>A0A843UBD2</accession>
<dbReference type="Pfam" id="PF00481">
    <property type="entry name" value="PP2C"/>
    <property type="match status" value="1"/>
</dbReference>
<dbReference type="GO" id="GO:0046872">
    <property type="term" value="F:metal ion binding"/>
    <property type="evidence" value="ECO:0007669"/>
    <property type="project" value="UniProtKB-KW"/>
</dbReference>
<evidence type="ECO:0000256" key="5">
    <source>
        <dbReference type="ARBA" id="ARBA00022723"/>
    </source>
</evidence>
<keyword evidence="6 12" id="KW-0378">Hydrolase</keyword>
<comment type="cofactor">
    <cofactor evidence="1">
        <name>Mn(2+)</name>
        <dbReference type="ChEBI" id="CHEBI:29035"/>
    </cofactor>
</comment>
<gene>
    <name evidence="15" type="ORF">Taro_009861</name>
</gene>
<comment type="caution">
    <text evidence="15">The sequence shown here is derived from an EMBL/GenBank/DDBJ whole genome shotgun (WGS) entry which is preliminary data.</text>
</comment>
<evidence type="ECO:0000256" key="12">
    <source>
        <dbReference type="RuleBase" id="RU003465"/>
    </source>
</evidence>
<evidence type="ECO:0000256" key="3">
    <source>
        <dbReference type="ARBA" id="ARBA00006702"/>
    </source>
</evidence>
<reference evidence="15" key="1">
    <citation type="submission" date="2017-07" db="EMBL/GenBank/DDBJ databases">
        <title>Taro Niue Genome Assembly and Annotation.</title>
        <authorList>
            <person name="Atibalentja N."/>
            <person name="Keating K."/>
            <person name="Fields C.J."/>
        </authorList>
    </citation>
    <scope>NUCLEOTIDE SEQUENCE</scope>
    <source>
        <strain evidence="15">Niue_2</strain>
        <tissue evidence="15">Leaf</tissue>
    </source>
</reference>
<comment type="similarity">
    <text evidence="3 12">Belongs to the PP2C family.</text>
</comment>
<feature type="compositionally biased region" description="Polar residues" evidence="13">
    <location>
        <begin position="1"/>
        <end position="12"/>
    </location>
</feature>
<evidence type="ECO:0000256" key="9">
    <source>
        <dbReference type="ARBA" id="ARBA00023211"/>
    </source>
</evidence>
<evidence type="ECO:0000256" key="8">
    <source>
        <dbReference type="ARBA" id="ARBA00022912"/>
    </source>
</evidence>
<keyword evidence="7" id="KW-0460">Magnesium</keyword>
<organism evidence="15 16">
    <name type="scientific">Colocasia esculenta</name>
    <name type="common">Wild taro</name>
    <name type="synonym">Arum esculentum</name>
    <dbReference type="NCBI Taxonomy" id="4460"/>
    <lineage>
        <taxon>Eukaryota</taxon>
        <taxon>Viridiplantae</taxon>
        <taxon>Streptophyta</taxon>
        <taxon>Embryophyta</taxon>
        <taxon>Tracheophyta</taxon>
        <taxon>Spermatophyta</taxon>
        <taxon>Magnoliopsida</taxon>
        <taxon>Liliopsida</taxon>
        <taxon>Araceae</taxon>
        <taxon>Aroideae</taxon>
        <taxon>Colocasieae</taxon>
        <taxon>Colocasia</taxon>
    </lineage>
</organism>
<evidence type="ECO:0000256" key="13">
    <source>
        <dbReference type="SAM" id="MobiDB-lite"/>
    </source>
</evidence>
<keyword evidence="9" id="KW-0464">Manganese</keyword>
<evidence type="ECO:0000256" key="7">
    <source>
        <dbReference type="ARBA" id="ARBA00022842"/>
    </source>
</evidence>
<dbReference type="PANTHER" id="PTHR47992">
    <property type="entry name" value="PROTEIN PHOSPHATASE"/>
    <property type="match status" value="1"/>
</dbReference>
<dbReference type="PROSITE" id="PS01032">
    <property type="entry name" value="PPM_1"/>
    <property type="match status" value="1"/>
</dbReference>
<keyword evidence="16" id="KW-1185">Reference proteome</keyword>
<keyword evidence="8 12" id="KW-0904">Protein phosphatase</keyword>